<dbReference type="Pfam" id="PF02801">
    <property type="entry name" value="Ketoacyl-synt_C"/>
    <property type="match status" value="1"/>
</dbReference>
<dbReference type="InterPro" id="IPR014030">
    <property type="entry name" value="Ketoacyl_synth_N"/>
</dbReference>
<dbReference type="InterPro" id="IPR016035">
    <property type="entry name" value="Acyl_Trfase/lysoPLipase"/>
</dbReference>
<dbReference type="SMART" id="SM00825">
    <property type="entry name" value="PKS_KS"/>
    <property type="match status" value="1"/>
</dbReference>
<dbReference type="SUPFAM" id="SSF53474">
    <property type="entry name" value="alpha/beta-Hydrolases"/>
    <property type="match status" value="1"/>
</dbReference>
<dbReference type="GO" id="GO:0031177">
    <property type="term" value="F:phosphopantetheine binding"/>
    <property type="evidence" value="ECO:0007669"/>
    <property type="project" value="InterPro"/>
</dbReference>
<gene>
    <name evidence="9" type="ORF">GRF29_8g1538595</name>
</gene>
<feature type="region of interest" description="N-terminal hotdog fold" evidence="4">
    <location>
        <begin position="1249"/>
        <end position="1386"/>
    </location>
</feature>
<dbReference type="InterPro" id="IPR032088">
    <property type="entry name" value="SAT"/>
</dbReference>
<dbReference type="Pfam" id="PF00109">
    <property type="entry name" value="ketoacyl-synt"/>
    <property type="match status" value="1"/>
</dbReference>
<dbReference type="GO" id="GO:0004312">
    <property type="term" value="F:fatty acid synthase activity"/>
    <property type="evidence" value="ECO:0007669"/>
    <property type="project" value="TreeGrafter"/>
</dbReference>
<feature type="active site" description="Proton donor; for dehydratase activity" evidence="4">
    <location>
        <position position="1474"/>
    </location>
</feature>
<dbReference type="InterPro" id="IPR049551">
    <property type="entry name" value="PKS_DH_C"/>
</dbReference>
<protein>
    <recommendedName>
        <fullName evidence="11">Polyketide synthase</fullName>
    </recommendedName>
</protein>
<dbReference type="Pfam" id="PF16073">
    <property type="entry name" value="SAT"/>
    <property type="match status" value="1"/>
</dbReference>
<dbReference type="InterPro" id="IPR006162">
    <property type="entry name" value="Ppantetheine_attach_site"/>
</dbReference>
<dbReference type="Gene3D" id="3.40.47.10">
    <property type="match status" value="2"/>
</dbReference>
<feature type="domain" description="Ketosynthase family 3 (KS3)" evidence="7">
    <location>
        <begin position="362"/>
        <end position="759"/>
    </location>
</feature>
<evidence type="ECO:0000256" key="2">
    <source>
        <dbReference type="ARBA" id="ARBA00022553"/>
    </source>
</evidence>
<keyword evidence="3" id="KW-0808">Transferase</keyword>
<evidence type="ECO:0000256" key="5">
    <source>
        <dbReference type="SAM" id="MobiDB-lite"/>
    </source>
</evidence>
<dbReference type="Gene3D" id="3.40.50.1820">
    <property type="entry name" value="alpha/beta hydrolase"/>
    <property type="match status" value="1"/>
</dbReference>
<evidence type="ECO:0008006" key="11">
    <source>
        <dbReference type="Google" id="ProtNLM"/>
    </source>
</evidence>
<dbReference type="InterPro" id="IPR014031">
    <property type="entry name" value="Ketoacyl_synth_C"/>
</dbReference>
<keyword evidence="10" id="KW-1185">Reference proteome</keyword>
<dbReference type="InterPro" id="IPR001031">
    <property type="entry name" value="Thioesterase"/>
</dbReference>
<dbReference type="SUPFAM" id="SSF47336">
    <property type="entry name" value="ACP-like"/>
    <property type="match status" value="2"/>
</dbReference>
<dbReference type="Proteomes" id="UP001280581">
    <property type="component" value="Unassembled WGS sequence"/>
</dbReference>
<dbReference type="EMBL" id="WVTA01000002">
    <property type="protein sequence ID" value="KAK3215932.1"/>
    <property type="molecule type" value="Genomic_DNA"/>
</dbReference>
<sequence>MSPRPILLFPHGHTDILVAVRDINVRSKTQSSLRVFLSAASTAVREQLGLLDGSERSRIGEFEDIVDLAERYATQDYSNVIEMILSTSIQIGQLILFAEEQPLILDSDLSIPIGFGFGTLVAAVAASASNTDTIIKLGVEVVAVAIRLATCIDRTAKDIEDVDGTWARVVMSFDTEAIETQLTQVNESRGALRQVYIGEVRSDSLVIFGPPTAMDAVSEKIDLSGETSVPYRGPMYCSHTPPVDVARLVRLSPQLDDVPTKRRMCSMHSSSNSGQTGSFGELLYNVVQDILHKPVWFEESIAAAATSLTDEERSEVVLITVGSTCETPEVQGLFQKHGLVVQLAEPLRPAHAYGNDINSIPDDAIAVVGMSGRFPDSDTLDEFWSLLESGTTTHQEIPSSRFSLDDFHDGSRTKHNALVSRHGCFIKRPGDFDHRLFNISPREALQMDPVQRMLLMTTYESLEMAGYSDEAANSEESPPRIATYFGQTIDDWKSINDQQGIDTHYLPGVNRGFGPGRLCHYFKWAGGFYSIDTGCSSSATGLCLARDALVKGDCDAAVADGYCRGEGVAVVVLKRLSDALKAKDNVLAVLAGASRNCNAGAGSITYPGAQAQEALYRRVLRQAAVVARDVDVVEAHGTGTQAGDFVETRAIHNVFAAADQGRERERPLILGAVKANIGHSEAAAGIVSFIKAVLQLRFSSIAPQPNQPFTLNPKLLPFLGDTIQLANGQVWPRIGDAPRYIFVNNFDAAGGNVSFLLHDLPSFAANPQHAQTDQRAHHIVAFSGRTETALEANKSRLRDYIVQHPDAQLAHLAYTTTARRMHQPQRDAFIATSTPDLLLQLERSSLPIAKATSVVFTFTGQGAQHIGMGGQLYRTSPTFRRLLDSYQALFDAQNLECRFIDVIRESGESVAARPNAERDLQVATVALEIALARYWQSLGLRPTLLLGHSLGEYAALCIAGVLSTADALALAYERATLIFQCPPSEAAMLAVGLPAGTVRYRIRDSAITTPCEVCCVNGPSSTVVGGPVPAIEALQEYLKQSDNVPVTRLRVSHAFHTRQMDFLLDHLESKAARVTFQPPTLPVASTLLGRIVKPGESGVFNAEYIRRHTREPVAFLNATRACETQGLINDQSFVVEIGPHPICIGLMTASLETARPNVQASIRRGRDDWESVSQCLAAAYRAHLPISWAEFHKDYSDGLRLISDLPTYAFELKSFWHSYQSPVAVTEASESLSPTSSPMRSSLSLTSLHWVDKVQKDGQRLMVTFAADLNHPHLAKAIGGHVVDSVAICPASIFIDMSYTAAAYLEKESNTVVTPSLATYELVNLSMTNPLTLRKGEEPPHVKVEAALDLSKNTVSVRFISHREGTTNSPAKDHGSCEIRLNRPDGPCVKEWSRMKPLVRARLHALENAGRREVHAMDRTLFYKIFSEIVDYSVSYHTVEEATIASDFHDASFILHQTNPSDLGMFTCNPFIVDGLVHVAGFLLNSDVRKPKNVVHIANHIGALRVLDDLKSNESYRVYATIREQDTKSGISMCDVYLTDSSENLVALCTDICFKKLERDFFAMLTGSTRATSIRPQQKPVVSRPAQQDSFGTPSSLSSSSDASSVFSDASSVASETLDLAEELFQIVAERSGVSIAELKKSMSASFQDLGVDSQMSISILADFQKTTAVELPAAFFTNFPTPAQAQEELNGPTIEDKEVPAKKQTSRAPSPAAAKTKRRNTKLIAAQLGPSSVLFRLVSEALGLDTADLNSSTTFESVGMDSMLSIRIISLFQAETQIELPAAFFTEYPTVGAAREEIDGPVEVPAQVEAAKTLPSVKNTPISTTSPVVKSTEETSRQQRLSTAVSRAVLIQGKSKSRSAPLFMTTDGSGTVESYIYLSALPAGRRIYALESPFLETPSTFDLSIQEMATIFIRSIRRIQPQGPYLIGGWSAGSIYAYEVAHALMREGETISALLILDMRAPSLIPTAIVTPDFVDKLGTFEGINRARDLPVDLSVKEKEHLMATCRALSRYDAPAFPKGREPREVAVVWARLGLDNDPDAAKACMLRPGIEQGMKLGDMNLEDFKHYFNSWFYGRRETFGSNGWEEFVGQHVRVYDVDGDHFSMMCPPFAAAVGQIVCDTVEKAVA</sequence>
<dbReference type="GO" id="GO:0004315">
    <property type="term" value="F:3-oxoacyl-[acyl-carrier-protein] synthase activity"/>
    <property type="evidence" value="ECO:0007669"/>
    <property type="project" value="InterPro"/>
</dbReference>
<dbReference type="Gene3D" id="3.30.70.3290">
    <property type="match status" value="1"/>
</dbReference>
<keyword evidence="1" id="KW-0596">Phosphopantetheine</keyword>
<evidence type="ECO:0000259" key="7">
    <source>
        <dbReference type="PROSITE" id="PS52004"/>
    </source>
</evidence>
<dbReference type="InterPro" id="IPR020841">
    <property type="entry name" value="PKS_Beta-ketoAc_synthase_dom"/>
</dbReference>
<dbReference type="PROSITE" id="PS50075">
    <property type="entry name" value="CARRIER"/>
    <property type="match status" value="2"/>
</dbReference>
<dbReference type="SMART" id="SM00827">
    <property type="entry name" value="PKS_AT"/>
    <property type="match status" value="1"/>
</dbReference>
<dbReference type="SMART" id="SM00823">
    <property type="entry name" value="PKS_PP"/>
    <property type="match status" value="2"/>
</dbReference>
<dbReference type="InterPro" id="IPR009081">
    <property type="entry name" value="PP-bd_ACP"/>
</dbReference>
<name>A0AAN6RLA4_9PLEO</name>
<keyword evidence="2" id="KW-0597">Phosphoprotein</keyword>
<dbReference type="Pfam" id="PF00550">
    <property type="entry name" value="PP-binding"/>
    <property type="match status" value="2"/>
</dbReference>
<dbReference type="PROSITE" id="PS00012">
    <property type="entry name" value="PHOSPHOPANTETHEINE"/>
    <property type="match status" value="1"/>
</dbReference>
<feature type="region of interest" description="C-terminal hotdog fold" evidence="4">
    <location>
        <begin position="1411"/>
        <end position="1563"/>
    </location>
</feature>
<dbReference type="NCBIfam" id="TIGR04532">
    <property type="entry name" value="PT_fungal_PKS"/>
    <property type="match status" value="1"/>
</dbReference>
<dbReference type="InterPro" id="IPR030918">
    <property type="entry name" value="PT_fungal_PKS"/>
</dbReference>
<dbReference type="InterPro" id="IPR029058">
    <property type="entry name" value="AB_hydrolase_fold"/>
</dbReference>
<dbReference type="PANTHER" id="PTHR43775:SF37">
    <property type="entry name" value="SI:DKEY-61P9.11"/>
    <property type="match status" value="1"/>
</dbReference>
<organism evidence="9 10">
    <name type="scientific">Pseudopithomyces chartarum</name>
    <dbReference type="NCBI Taxonomy" id="1892770"/>
    <lineage>
        <taxon>Eukaryota</taxon>
        <taxon>Fungi</taxon>
        <taxon>Dikarya</taxon>
        <taxon>Ascomycota</taxon>
        <taxon>Pezizomycotina</taxon>
        <taxon>Dothideomycetes</taxon>
        <taxon>Pleosporomycetidae</taxon>
        <taxon>Pleosporales</taxon>
        <taxon>Massarineae</taxon>
        <taxon>Didymosphaeriaceae</taxon>
        <taxon>Pseudopithomyces</taxon>
    </lineage>
</organism>
<accession>A0AAN6RLA4</accession>
<evidence type="ECO:0000313" key="9">
    <source>
        <dbReference type="EMBL" id="KAK3215932.1"/>
    </source>
</evidence>
<dbReference type="Pfam" id="PF00698">
    <property type="entry name" value="Acyl_transf_1"/>
    <property type="match status" value="1"/>
</dbReference>
<dbReference type="PROSITE" id="PS00606">
    <property type="entry name" value="KS3_1"/>
    <property type="match status" value="1"/>
</dbReference>
<evidence type="ECO:0000259" key="6">
    <source>
        <dbReference type="PROSITE" id="PS50075"/>
    </source>
</evidence>
<dbReference type="InterPro" id="IPR016039">
    <property type="entry name" value="Thiolase-like"/>
</dbReference>
<feature type="active site" description="Proton acceptor; for dehydratase activity" evidence="4">
    <location>
        <position position="1281"/>
    </location>
</feature>
<proteinExistence type="predicted"/>
<evidence type="ECO:0000256" key="1">
    <source>
        <dbReference type="ARBA" id="ARBA00022450"/>
    </source>
</evidence>
<dbReference type="CDD" id="cd00833">
    <property type="entry name" value="PKS"/>
    <property type="match status" value="1"/>
</dbReference>
<dbReference type="Pfam" id="PF22621">
    <property type="entry name" value="CurL-like_PKS_C"/>
    <property type="match status" value="1"/>
</dbReference>
<evidence type="ECO:0000256" key="3">
    <source>
        <dbReference type="ARBA" id="ARBA00022679"/>
    </source>
</evidence>
<dbReference type="InterPro" id="IPR018201">
    <property type="entry name" value="Ketoacyl_synth_AS"/>
</dbReference>
<dbReference type="InterPro" id="IPR020806">
    <property type="entry name" value="PKS_PP-bd"/>
</dbReference>
<dbReference type="PROSITE" id="PS52004">
    <property type="entry name" value="KS3_2"/>
    <property type="match status" value="1"/>
</dbReference>
<dbReference type="InterPro" id="IPR001227">
    <property type="entry name" value="Ac_transferase_dom_sf"/>
</dbReference>
<dbReference type="Gene3D" id="1.10.1200.10">
    <property type="entry name" value="ACP-like"/>
    <property type="match status" value="2"/>
</dbReference>
<dbReference type="GO" id="GO:0044550">
    <property type="term" value="P:secondary metabolite biosynthetic process"/>
    <property type="evidence" value="ECO:0007669"/>
    <property type="project" value="TreeGrafter"/>
</dbReference>
<evidence type="ECO:0000313" key="10">
    <source>
        <dbReference type="Proteomes" id="UP001280581"/>
    </source>
</evidence>
<feature type="region of interest" description="Disordered" evidence="5">
    <location>
        <begin position="1574"/>
        <end position="1602"/>
    </location>
</feature>
<dbReference type="PROSITE" id="PS52019">
    <property type="entry name" value="PKS_MFAS_DH"/>
    <property type="match status" value="1"/>
</dbReference>
<dbReference type="Pfam" id="PF00975">
    <property type="entry name" value="Thioesterase"/>
    <property type="match status" value="1"/>
</dbReference>
<dbReference type="InterPro" id="IPR036736">
    <property type="entry name" value="ACP-like_sf"/>
</dbReference>
<dbReference type="SUPFAM" id="SSF55048">
    <property type="entry name" value="Probable ACP-binding domain of malonyl-CoA ACP transacylase"/>
    <property type="match status" value="1"/>
</dbReference>
<reference evidence="9 10" key="1">
    <citation type="submission" date="2021-02" db="EMBL/GenBank/DDBJ databases">
        <title>Genome assembly of Pseudopithomyces chartarum.</title>
        <authorList>
            <person name="Jauregui R."/>
            <person name="Singh J."/>
            <person name="Voisey C."/>
        </authorList>
    </citation>
    <scope>NUCLEOTIDE SEQUENCE [LARGE SCALE GENOMIC DNA]</scope>
    <source>
        <strain evidence="9 10">AGR01</strain>
    </source>
</reference>
<feature type="domain" description="Carrier" evidence="6">
    <location>
        <begin position="1729"/>
        <end position="1803"/>
    </location>
</feature>
<dbReference type="InterPro" id="IPR050091">
    <property type="entry name" value="PKS_NRPS_Biosynth_Enz"/>
</dbReference>
<dbReference type="PANTHER" id="PTHR43775">
    <property type="entry name" value="FATTY ACID SYNTHASE"/>
    <property type="match status" value="1"/>
</dbReference>
<dbReference type="SUPFAM" id="SSF53901">
    <property type="entry name" value="Thiolase-like"/>
    <property type="match status" value="1"/>
</dbReference>
<dbReference type="Pfam" id="PF14765">
    <property type="entry name" value="PS-DH"/>
    <property type="match status" value="1"/>
</dbReference>
<dbReference type="InterPro" id="IPR016036">
    <property type="entry name" value="Malonyl_transacylase_ACP-bd"/>
</dbReference>
<dbReference type="GO" id="GO:0006633">
    <property type="term" value="P:fatty acid biosynthetic process"/>
    <property type="evidence" value="ECO:0007669"/>
    <property type="project" value="InterPro"/>
</dbReference>
<evidence type="ECO:0000259" key="8">
    <source>
        <dbReference type="PROSITE" id="PS52019"/>
    </source>
</evidence>
<dbReference type="InterPro" id="IPR049900">
    <property type="entry name" value="PKS_mFAS_DH"/>
</dbReference>
<dbReference type="SUPFAM" id="SSF52151">
    <property type="entry name" value="FabD/lysophospholipase-like"/>
    <property type="match status" value="1"/>
</dbReference>
<feature type="compositionally biased region" description="Polar residues" evidence="5">
    <location>
        <begin position="1585"/>
        <end position="1594"/>
    </location>
</feature>
<comment type="caution">
    <text evidence="9">The sequence shown here is derived from an EMBL/GenBank/DDBJ whole genome shotgun (WGS) entry which is preliminary data.</text>
</comment>
<dbReference type="Gene3D" id="3.40.366.10">
    <property type="entry name" value="Malonyl-Coenzyme A Acyl Carrier Protein, domain 2"/>
    <property type="match status" value="1"/>
</dbReference>
<feature type="region of interest" description="Disordered" evidence="5">
    <location>
        <begin position="1694"/>
        <end position="1720"/>
    </location>
</feature>
<dbReference type="InterPro" id="IPR042104">
    <property type="entry name" value="PKS_dehydratase_sf"/>
</dbReference>
<feature type="domain" description="PKS/mFAS DH" evidence="8">
    <location>
        <begin position="1249"/>
        <end position="1563"/>
    </location>
</feature>
<feature type="domain" description="Carrier" evidence="6">
    <location>
        <begin position="1618"/>
        <end position="1694"/>
    </location>
</feature>
<dbReference type="InterPro" id="IPR014043">
    <property type="entry name" value="Acyl_transferase_dom"/>
</dbReference>
<evidence type="ECO:0000256" key="4">
    <source>
        <dbReference type="PROSITE-ProRule" id="PRU01363"/>
    </source>
</evidence>
<dbReference type="Gene3D" id="3.10.129.110">
    <property type="entry name" value="Polyketide synthase dehydratase"/>
    <property type="match status" value="1"/>
</dbReference>